<dbReference type="AlphaFoldDB" id="A0A6N8J0J7"/>
<comment type="similarity">
    <text evidence="1">Belongs to the UPF0065 (bug) family.</text>
</comment>
<dbReference type="PANTHER" id="PTHR42928">
    <property type="entry name" value="TRICARBOXYLATE-BINDING PROTEIN"/>
    <property type="match status" value="1"/>
</dbReference>
<keyword evidence="2" id="KW-0732">Signal</keyword>
<dbReference type="InterPro" id="IPR006311">
    <property type="entry name" value="TAT_signal"/>
</dbReference>
<comment type="caution">
    <text evidence="3">The sequence shown here is derived from an EMBL/GenBank/DDBJ whole genome shotgun (WGS) entry which is preliminary data.</text>
</comment>
<feature type="signal peptide" evidence="2">
    <location>
        <begin position="1"/>
        <end position="41"/>
    </location>
</feature>
<feature type="chain" id="PRO_5026950284" evidence="2">
    <location>
        <begin position="42"/>
        <end position="341"/>
    </location>
</feature>
<dbReference type="CDD" id="cd07012">
    <property type="entry name" value="PBP2_Bug_TTT"/>
    <property type="match status" value="1"/>
</dbReference>
<protein>
    <submittedName>
        <fullName evidence="3">Tripartite tricarboxylate transporter substrate binding protein</fullName>
    </submittedName>
</protein>
<reference evidence="3 4" key="1">
    <citation type="submission" date="2019-12" db="EMBL/GenBank/DDBJ databases">
        <authorList>
            <person name="Huq M.A."/>
        </authorList>
    </citation>
    <scope>NUCLEOTIDE SEQUENCE [LARGE SCALE GENOMIC DNA]</scope>
    <source>
        <strain evidence="3 4">MAH-25</strain>
    </source>
</reference>
<dbReference type="InterPro" id="IPR005064">
    <property type="entry name" value="BUG"/>
</dbReference>
<keyword evidence="4" id="KW-1185">Reference proteome</keyword>
<sequence length="341" mass="36122">MRRSPMSNAPRYPQLSRRTALSRILAGSVLGSGMLASPARAQDFPNKPVKVILMYPPGGGADNQARVIGEQFRAATGQAMVIESRPGGGGGVAANAAKGAQPDGYTLLNGNLGMMTLTPALNTGINYSVADFVPVAAISIIYPLLVARADFPASNLKELAALAKAKPREISYGTWGLGSVPHVAGAWLEEDAGIQLSAIPYRGEVPMVVDLLGGQLPLGWASLPAVQQHVKDGKLKVIGVAAETRFTQLPDTPTFIEQGLRGFAIPSWFGYFAPKGTPPAIVAALNAKINEALNTPHVRSRIEEQGQVVLVQSSSQFNDFIQQNAVRIQPTLTRLAATIRQ</sequence>
<name>A0A6N8J0J7_9BURK</name>
<evidence type="ECO:0000313" key="3">
    <source>
        <dbReference type="EMBL" id="MVQ32558.1"/>
    </source>
</evidence>
<dbReference type="Proteomes" id="UP000469385">
    <property type="component" value="Unassembled WGS sequence"/>
</dbReference>
<dbReference type="SUPFAM" id="SSF53850">
    <property type="entry name" value="Periplasmic binding protein-like II"/>
    <property type="match status" value="1"/>
</dbReference>
<proteinExistence type="inferred from homology"/>
<dbReference type="PANTHER" id="PTHR42928:SF5">
    <property type="entry name" value="BLR1237 PROTEIN"/>
    <property type="match status" value="1"/>
</dbReference>
<dbReference type="Pfam" id="PF03401">
    <property type="entry name" value="TctC"/>
    <property type="match status" value="1"/>
</dbReference>
<dbReference type="PIRSF" id="PIRSF017082">
    <property type="entry name" value="YflP"/>
    <property type="match status" value="1"/>
</dbReference>
<dbReference type="InterPro" id="IPR042100">
    <property type="entry name" value="Bug_dom1"/>
</dbReference>
<dbReference type="PROSITE" id="PS51318">
    <property type="entry name" value="TAT"/>
    <property type="match status" value="1"/>
</dbReference>
<gene>
    <name evidence="3" type="ORF">GON04_24095</name>
</gene>
<evidence type="ECO:0000256" key="1">
    <source>
        <dbReference type="ARBA" id="ARBA00006987"/>
    </source>
</evidence>
<dbReference type="Gene3D" id="3.40.190.10">
    <property type="entry name" value="Periplasmic binding protein-like II"/>
    <property type="match status" value="1"/>
</dbReference>
<dbReference type="EMBL" id="WSEL01000009">
    <property type="protein sequence ID" value="MVQ32558.1"/>
    <property type="molecule type" value="Genomic_DNA"/>
</dbReference>
<organism evidence="3 4">
    <name type="scientific">Ramlibacter pinisoli</name>
    <dbReference type="NCBI Taxonomy" id="2682844"/>
    <lineage>
        <taxon>Bacteria</taxon>
        <taxon>Pseudomonadati</taxon>
        <taxon>Pseudomonadota</taxon>
        <taxon>Betaproteobacteria</taxon>
        <taxon>Burkholderiales</taxon>
        <taxon>Comamonadaceae</taxon>
        <taxon>Ramlibacter</taxon>
    </lineage>
</organism>
<evidence type="ECO:0000313" key="4">
    <source>
        <dbReference type="Proteomes" id="UP000469385"/>
    </source>
</evidence>
<accession>A0A6N8J0J7</accession>
<dbReference type="Gene3D" id="3.40.190.150">
    <property type="entry name" value="Bordetella uptake gene, domain 1"/>
    <property type="match status" value="1"/>
</dbReference>
<evidence type="ECO:0000256" key="2">
    <source>
        <dbReference type="SAM" id="SignalP"/>
    </source>
</evidence>